<organism evidence="2 3">
    <name type="scientific">Bionectria ochroleuca</name>
    <name type="common">Gliocladium roseum</name>
    <dbReference type="NCBI Taxonomy" id="29856"/>
    <lineage>
        <taxon>Eukaryota</taxon>
        <taxon>Fungi</taxon>
        <taxon>Dikarya</taxon>
        <taxon>Ascomycota</taxon>
        <taxon>Pezizomycotina</taxon>
        <taxon>Sordariomycetes</taxon>
        <taxon>Hypocreomycetidae</taxon>
        <taxon>Hypocreales</taxon>
        <taxon>Bionectriaceae</taxon>
        <taxon>Clonostachys</taxon>
    </lineage>
</organism>
<sequence length="135" mass="14671">MPVVSHPGAPRFSPASGWHPASTLPELAPVNDALESNQVDRATFDAGAPKTLRQKSQRFCVSHVAKPKNCPSQSSDRGRLVCSAGALARDWLRTQLGPALRTPINEPQGVTLQPHRRAMQVAGRQEQYWEGPITA</sequence>
<dbReference type="Proteomes" id="UP000766486">
    <property type="component" value="Unassembled WGS sequence"/>
</dbReference>
<gene>
    <name evidence="2" type="ORF">CLO192961_LOCUS62317</name>
</gene>
<evidence type="ECO:0000256" key="1">
    <source>
        <dbReference type="SAM" id="MobiDB-lite"/>
    </source>
</evidence>
<name>A0ABY6TSW5_BIOOC</name>
<evidence type="ECO:0000313" key="2">
    <source>
        <dbReference type="EMBL" id="VUC21735.1"/>
    </source>
</evidence>
<dbReference type="EMBL" id="CABFNS010000446">
    <property type="protein sequence ID" value="VUC21735.1"/>
    <property type="molecule type" value="Genomic_DNA"/>
</dbReference>
<feature type="region of interest" description="Disordered" evidence="1">
    <location>
        <begin position="1"/>
        <end position="20"/>
    </location>
</feature>
<proteinExistence type="predicted"/>
<comment type="caution">
    <text evidence="2">The sequence shown here is derived from an EMBL/GenBank/DDBJ whole genome shotgun (WGS) entry which is preliminary data.</text>
</comment>
<accession>A0ABY6TSW5</accession>
<reference evidence="2 3" key="1">
    <citation type="submission" date="2019-06" db="EMBL/GenBank/DDBJ databases">
        <authorList>
            <person name="Broberg M."/>
        </authorList>
    </citation>
    <scope>NUCLEOTIDE SEQUENCE [LARGE SCALE GENOMIC DNA]</scope>
</reference>
<protein>
    <submittedName>
        <fullName evidence="2">Uncharacterized protein</fullName>
    </submittedName>
</protein>
<evidence type="ECO:0000313" key="3">
    <source>
        <dbReference type="Proteomes" id="UP000766486"/>
    </source>
</evidence>
<keyword evidence="3" id="KW-1185">Reference proteome</keyword>